<dbReference type="InterPro" id="IPR050903">
    <property type="entry name" value="Bact_Chemotaxis_MeTrfase"/>
</dbReference>
<dbReference type="Gene3D" id="1.10.155.10">
    <property type="entry name" value="Chemotaxis receptor methyltransferase CheR, N-terminal domain"/>
    <property type="match status" value="1"/>
</dbReference>
<evidence type="ECO:0000256" key="2">
    <source>
        <dbReference type="ARBA" id="ARBA00012534"/>
    </source>
</evidence>
<reference evidence="7" key="1">
    <citation type="submission" date="2019-10" db="EMBL/GenBank/DDBJ databases">
        <authorList>
            <person name="Ross D.E."/>
            <person name="Gulliver D."/>
        </authorList>
    </citation>
    <scope>NUCLEOTIDE SEQUENCE</scope>
    <source>
        <strain evidence="7">DER-2019</strain>
    </source>
</reference>
<dbReference type="OrthoDB" id="9816309at2"/>
<dbReference type="AlphaFoldDB" id="A0A923I6B2"/>
<comment type="caution">
    <text evidence="7">The sequence shown here is derived from an EMBL/GenBank/DDBJ whole genome shotgun (WGS) entry which is preliminary data.</text>
</comment>
<dbReference type="PANTHER" id="PTHR24422:SF10">
    <property type="entry name" value="CHEMOTAXIS PROTEIN METHYLTRANSFERASE 2"/>
    <property type="match status" value="1"/>
</dbReference>
<dbReference type="Pfam" id="PF03705">
    <property type="entry name" value="CheR_N"/>
    <property type="match status" value="1"/>
</dbReference>
<dbReference type="SUPFAM" id="SSF53335">
    <property type="entry name" value="S-adenosyl-L-methionine-dependent methyltransferases"/>
    <property type="match status" value="1"/>
</dbReference>
<dbReference type="PIRSF" id="PIRSF000410">
    <property type="entry name" value="CheR"/>
    <property type="match status" value="1"/>
</dbReference>
<dbReference type="GO" id="GO:0032259">
    <property type="term" value="P:methylation"/>
    <property type="evidence" value="ECO:0007669"/>
    <property type="project" value="UniProtKB-KW"/>
</dbReference>
<dbReference type="SMART" id="SM00138">
    <property type="entry name" value="MeTrc"/>
    <property type="match status" value="1"/>
</dbReference>
<evidence type="ECO:0000313" key="8">
    <source>
        <dbReference type="Proteomes" id="UP000616595"/>
    </source>
</evidence>
<dbReference type="EC" id="2.1.1.80" evidence="2"/>
<dbReference type="InterPro" id="IPR022641">
    <property type="entry name" value="CheR_N"/>
</dbReference>
<dbReference type="EMBL" id="WJBD01000025">
    <property type="protein sequence ID" value="MBC3889785.1"/>
    <property type="molecule type" value="Genomic_DNA"/>
</dbReference>
<dbReference type="InterPro" id="IPR036804">
    <property type="entry name" value="CheR_N_sf"/>
</dbReference>
<evidence type="ECO:0000313" key="7">
    <source>
        <dbReference type="EMBL" id="MBC3889785.1"/>
    </source>
</evidence>
<sequence>MVSITENEFKELAGYIKSNYGIHLNDEKKNLVTGRLHNVLFENNCGNFSEFFDLLKTDKSGRIVNTLVNKITTNYTYFMRESDHFKYFQDKVLPYLKNTVSDHDLRIWSAGCSSGEEPYTLAMIIDKYFNLERATWNTKVLATDISEDILIKAKKGQYSKEQVVSLPIDFRMNYFKKFDSKNDAIIERLKDEIIFRKLNLMNSSFPFKKKFHVIFCRNVMIYFDNKTKMELVNKFYEYMEPGGTLFIGHAESLNREQTKFEYILPAIYRKP</sequence>
<accession>A0A923I6B2</accession>
<evidence type="ECO:0000256" key="3">
    <source>
        <dbReference type="ARBA" id="ARBA00022603"/>
    </source>
</evidence>
<dbReference type="Proteomes" id="UP000616595">
    <property type="component" value="Unassembled WGS sequence"/>
</dbReference>
<dbReference type="InterPro" id="IPR029063">
    <property type="entry name" value="SAM-dependent_MTases_sf"/>
</dbReference>
<dbReference type="InterPro" id="IPR026024">
    <property type="entry name" value="Chemotaxis_MeTrfase_CheR"/>
</dbReference>
<dbReference type="SUPFAM" id="SSF47757">
    <property type="entry name" value="Chemotaxis receptor methyltransferase CheR, N-terminal domain"/>
    <property type="match status" value="1"/>
</dbReference>
<keyword evidence="5" id="KW-0949">S-adenosyl-L-methionine</keyword>
<keyword evidence="4" id="KW-0808">Transferase</keyword>
<feature type="domain" description="CheR-type methyltransferase" evidence="6">
    <location>
        <begin position="1"/>
        <end position="271"/>
    </location>
</feature>
<organism evidence="7 8">
    <name type="scientific">Acetobacterium paludosum</name>
    <dbReference type="NCBI Taxonomy" id="52693"/>
    <lineage>
        <taxon>Bacteria</taxon>
        <taxon>Bacillati</taxon>
        <taxon>Bacillota</taxon>
        <taxon>Clostridia</taxon>
        <taxon>Eubacteriales</taxon>
        <taxon>Eubacteriaceae</taxon>
        <taxon>Acetobacterium</taxon>
    </lineage>
</organism>
<comment type="catalytic activity">
    <reaction evidence="1">
        <text>L-glutamyl-[protein] + S-adenosyl-L-methionine = [protein]-L-glutamate 5-O-methyl ester + S-adenosyl-L-homocysteine</text>
        <dbReference type="Rhea" id="RHEA:24452"/>
        <dbReference type="Rhea" id="RHEA-COMP:10208"/>
        <dbReference type="Rhea" id="RHEA-COMP:10311"/>
        <dbReference type="ChEBI" id="CHEBI:29973"/>
        <dbReference type="ChEBI" id="CHEBI:57856"/>
        <dbReference type="ChEBI" id="CHEBI:59789"/>
        <dbReference type="ChEBI" id="CHEBI:82795"/>
        <dbReference type="EC" id="2.1.1.80"/>
    </reaction>
</comment>
<protein>
    <recommendedName>
        <fullName evidence="2">protein-glutamate O-methyltransferase</fullName>
        <ecNumber evidence="2">2.1.1.80</ecNumber>
    </recommendedName>
</protein>
<keyword evidence="3" id="KW-0489">Methyltransferase</keyword>
<evidence type="ECO:0000256" key="1">
    <source>
        <dbReference type="ARBA" id="ARBA00001541"/>
    </source>
</evidence>
<dbReference type="InterPro" id="IPR022642">
    <property type="entry name" value="CheR_C"/>
</dbReference>
<dbReference type="GO" id="GO:0008983">
    <property type="term" value="F:protein-glutamate O-methyltransferase activity"/>
    <property type="evidence" value="ECO:0007669"/>
    <property type="project" value="UniProtKB-EC"/>
</dbReference>
<gene>
    <name evidence="7" type="ORF">GH810_15890</name>
</gene>
<name>A0A923I6B2_9FIRM</name>
<keyword evidence="8" id="KW-1185">Reference proteome</keyword>
<evidence type="ECO:0000256" key="4">
    <source>
        <dbReference type="ARBA" id="ARBA00022679"/>
    </source>
</evidence>
<dbReference type="InterPro" id="IPR000780">
    <property type="entry name" value="CheR_MeTrfase"/>
</dbReference>
<dbReference type="Pfam" id="PF01739">
    <property type="entry name" value="CheR"/>
    <property type="match status" value="1"/>
</dbReference>
<dbReference type="RefSeq" id="WP_148567065.1">
    <property type="nucleotide sequence ID" value="NZ_RXYA01000007.1"/>
</dbReference>
<reference evidence="7" key="2">
    <citation type="submission" date="2020-10" db="EMBL/GenBank/DDBJ databases">
        <title>Comparative genomics of the Acetobacterium genus.</title>
        <authorList>
            <person name="Marshall C."/>
            <person name="May H."/>
            <person name="Norman S."/>
        </authorList>
    </citation>
    <scope>NUCLEOTIDE SEQUENCE</scope>
    <source>
        <strain evidence="7">DER-2019</strain>
    </source>
</reference>
<evidence type="ECO:0000259" key="6">
    <source>
        <dbReference type="PROSITE" id="PS50123"/>
    </source>
</evidence>
<dbReference type="PROSITE" id="PS50123">
    <property type="entry name" value="CHER"/>
    <property type="match status" value="1"/>
</dbReference>
<proteinExistence type="predicted"/>
<evidence type="ECO:0000256" key="5">
    <source>
        <dbReference type="ARBA" id="ARBA00022691"/>
    </source>
</evidence>
<dbReference type="PANTHER" id="PTHR24422">
    <property type="entry name" value="CHEMOTAXIS PROTEIN METHYLTRANSFERASE"/>
    <property type="match status" value="1"/>
</dbReference>
<dbReference type="Gene3D" id="3.40.50.150">
    <property type="entry name" value="Vaccinia Virus protein VP39"/>
    <property type="match status" value="1"/>
</dbReference>
<dbReference type="PRINTS" id="PR00996">
    <property type="entry name" value="CHERMTFRASE"/>
</dbReference>